<dbReference type="InterPro" id="IPR009422">
    <property type="entry name" value="Gemin6"/>
</dbReference>
<proteinExistence type="predicted"/>
<dbReference type="EMBL" id="AMQN01008700">
    <property type="status" value="NOT_ANNOTATED_CDS"/>
    <property type="molecule type" value="Genomic_DNA"/>
</dbReference>
<dbReference type="HOGENOM" id="CLU_127294_0_0_1"/>
<accession>R7UHL8</accession>
<dbReference type="EMBL" id="KB303777">
    <property type="protein sequence ID" value="ELU02772.1"/>
    <property type="molecule type" value="Genomic_DNA"/>
</dbReference>
<dbReference type="Proteomes" id="UP000014760">
    <property type="component" value="Unassembled WGS sequence"/>
</dbReference>
<sequence length="172" mass="19216">MSSHATLEQNLHEWMSLINRSVNVKTNKGDSYAGYVYTVDPVSQSVVLVRLSDDSREVASLKVVFGHAVESIAADEAAKSLTAEEKEFLEKLFKPEEIVHDQESVLEHRGKLWKWLVDNKVPVNLTIDFDGAECLNISDALLIRPPYTSNDCQCANVIMLSKVQTLIANMPL</sequence>
<protein>
    <recommendedName>
        <fullName evidence="1">AD domain-containing protein</fullName>
    </recommendedName>
</protein>
<evidence type="ECO:0000313" key="2">
    <source>
        <dbReference type="EMBL" id="ELU02772.1"/>
    </source>
</evidence>
<dbReference type="OMA" id="LEWEDYV"/>
<gene>
    <name evidence="2" type="ORF">CAPTEDRAFT_164594</name>
</gene>
<reference evidence="4" key="1">
    <citation type="submission" date="2012-12" db="EMBL/GenBank/DDBJ databases">
        <authorList>
            <person name="Hellsten U."/>
            <person name="Grimwood J."/>
            <person name="Chapman J.A."/>
            <person name="Shapiro H."/>
            <person name="Aerts A."/>
            <person name="Otillar R.P."/>
            <person name="Terry A.Y."/>
            <person name="Boore J.L."/>
            <person name="Simakov O."/>
            <person name="Marletaz F."/>
            <person name="Cho S.-J."/>
            <person name="Edsinger-Gonzales E."/>
            <person name="Havlak P."/>
            <person name="Kuo D.-H."/>
            <person name="Larsson T."/>
            <person name="Lv J."/>
            <person name="Arendt D."/>
            <person name="Savage R."/>
            <person name="Osoegawa K."/>
            <person name="de Jong P."/>
            <person name="Lindberg D.R."/>
            <person name="Seaver E.C."/>
            <person name="Weisblat D.A."/>
            <person name="Putnam N.H."/>
            <person name="Grigoriev I.V."/>
            <person name="Rokhsar D.S."/>
        </authorList>
    </citation>
    <scope>NUCLEOTIDE SEQUENCE</scope>
    <source>
        <strain evidence="4">I ESC-2004</strain>
    </source>
</reference>
<dbReference type="GO" id="GO:0005634">
    <property type="term" value="C:nucleus"/>
    <property type="evidence" value="ECO:0007669"/>
    <property type="project" value="InterPro"/>
</dbReference>
<dbReference type="GO" id="GO:0032797">
    <property type="term" value="C:SMN complex"/>
    <property type="evidence" value="ECO:0007669"/>
    <property type="project" value="TreeGrafter"/>
</dbReference>
<name>R7UHL8_CAPTE</name>
<dbReference type="Pfam" id="PF06372">
    <property type="entry name" value="Gemin6"/>
    <property type="match status" value="1"/>
</dbReference>
<dbReference type="PROSITE" id="PS52001">
    <property type="entry name" value="AD"/>
    <property type="match status" value="1"/>
</dbReference>
<evidence type="ECO:0000313" key="3">
    <source>
        <dbReference type="EnsemblMetazoa" id="CapteP164594"/>
    </source>
</evidence>
<reference evidence="2 4" key="2">
    <citation type="journal article" date="2013" name="Nature">
        <title>Insights into bilaterian evolution from three spiralian genomes.</title>
        <authorList>
            <person name="Simakov O."/>
            <person name="Marletaz F."/>
            <person name="Cho S.J."/>
            <person name="Edsinger-Gonzales E."/>
            <person name="Havlak P."/>
            <person name="Hellsten U."/>
            <person name="Kuo D.H."/>
            <person name="Larsson T."/>
            <person name="Lv J."/>
            <person name="Arendt D."/>
            <person name="Savage R."/>
            <person name="Osoegawa K."/>
            <person name="de Jong P."/>
            <person name="Grimwood J."/>
            <person name="Chapman J.A."/>
            <person name="Shapiro H."/>
            <person name="Aerts A."/>
            <person name="Otillar R.P."/>
            <person name="Terry A.Y."/>
            <person name="Boore J.L."/>
            <person name="Grigoriev I.V."/>
            <person name="Lindberg D.R."/>
            <person name="Seaver E.C."/>
            <person name="Weisblat D.A."/>
            <person name="Putnam N.H."/>
            <person name="Rokhsar D.S."/>
        </authorList>
    </citation>
    <scope>NUCLEOTIDE SEQUENCE</scope>
    <source>
        <strain evidence="2 4">I ESC-2004</strain>
    </source>
</reference>
<dbReference type="STRING" id="283909.R7UHL8"/>
<evidence type="ECO:0000259" key="1">
    <source>
        <dbReference type="PROSITE" id="PS52001"/>
    </source>
</evidence>
<dbReference type="EnsemblMetazoa" id="CapteT164594">
    <property type="protein sequence ID" value="CapteP164594"/>
    <property type="gene ID" value="CapteG164594"/>
</dbReference>
<dbReference type="OrthoDB" id="77463at2759"/>
<dbReference type="Gene3D" id="2.30.30.100">
    <property type="match status" value="1"/>
</dbReference>
<reference evidence="3" key="3">
    <citation type="submission" date="2015-06" db="UniProtKB">
        <authorList>
            <consortium name="EnsemblMetazoa"/>
        </authorList>
    </citation>
    <scope>IDENTIFICATION</scope>
</reference>
<dbReference type="InterPro" id="IPR046857">
    <property type="entry name" value="Gemin6_Sm-like_dom"/>
</dbReference>
<dbReference type="InterPro" id="IPR047574">
    <property type="entry name" value="AD"/>
</dbReference>
<dbReference type="GO" id="GO:0000245">
    <property type="term" value="P:spliceosomal complex assembly"/>
    <property type="evidence" value="ECO:0007669"/>
    <property type="project" value="InterPro"/>
</dbReference>
<dbReference type="InterPro" id="IPR046856">
    <property type="entry name" value="Gemin6_C"/>
</dbReference>
<dbReference type="Pfam" id="PF20417">
    <property type="entry name" value="Gemin6_C"/>
    <property type="match status" value="1"/>
</dbReference>
<keyword evidence="4" id="KW-1185">Reference proteome</keyword>
<dbReference type="PANTHER" id="PTHR14710">
    <property type="entry name" value="GEM-ASSOCIATED PROTEIN 6"/>
    <property type="match status" value="1"/>
</dbReference>
<feature type="domain" description="AD" evidence="1">
    <location>
        <begin position="79"/>
        <end position="172"/>
    </location>
</feature>
<dbReference type="GO" id="GO:0000387">
    <property type="term" value="P:spliceosomal snRNP assembly"/>
    <property type="evidence" value="ECO:0007669"/>
    <property type="project" value="TreeGrafter"/>
</dbReference>
<organism evidence="2">
    <name type="scientific">Capitella teleta</name>
    <name type="common">Polychaete worm</name>
    <dbReference type="NCBI Taxonomy" id="283909"/>
    <lineage>
        <taxon>Eukaryota</taxon>
        <taxon>Metazoa</taxon>
        <taxon>Spiralia</taxon>
        <taxon>Lophotrochozoa</taxon>
        <taxon>Annelida</taxon>
        <taxon>Polychaeta</taxon>
        <taxon>Sedentaria</taxon>
        <taxon>Scolecida</taxon>
        <taxon>Capitellidae</taxon>
        <taxon>Capitella</taxon>
    </lineage>
</organism>
<dbReference type="PANTHER" id="PTHR14710:SF2">
    <property type="entry name" value="GEM-ASSOCIATED PROTEIN 6"/>
    <property type="match status" value="1"/>
</dbReference>
<dbReference type="AlphaFoldDB" id="R7UHL8"/>
<evidence type="ECO:0000313" key="4">
    <source>
        <dbReference type="Proteomes" id="UP000014760"/>
    </source>
</evidence>